<reference evidence="3" key="1">
    <citation type="journal article" date="2012" name="BMC Genomics">
        <title>Genome sequence of the necrotrophic fungus Penicillium digitatum, the main postharvest pathogen of citrus.</title>
        <authorList>
            <person name="Marcet-Houben M."/>
            <person name="Ballester A.-R."/>
            <person name="de la Fuente B."/>
            <person name="Harries E."/>
            <person name="Marcos J.F."/>
            <person name="Gonzalez-Candelas L."/>
            <person name="Gabaldon T."/>
        </authorList>
    </citation>
    <scope>NUCLEOTIDE SEQUENCE [LARGE SCALE GENOMIC DNA]</scope>
    <source>
        <strain evidence="3">Pd1 / CECT 20795</strain>
    </source>
</reference>
<gene>
    <name evidence="2" type="ORF">PDIP_60360</name>
</gene>
<feature type="region of interest" description="Disordered" evidence="1">
    <location>
        <begin position="386"/>
        <end position="405"/>
    </location>
</feature>
<dbReference type="RefSeq" id="XP_014533262.2">
    <property type="nucleotide sequence ID" value="XM_014677776.2"/>
</dbReference>
<protein>
    <submittedName>
        <fullName evidence="2">Uncharacterized protein</fullName>
    </submittedName>
</protein>
<dbReference type="VEuPathDB" id="FungiDB:PDIP_60360"/>
<feature type="compositionally biased region" description="Polar residues" evidence="1">
    <location>
        <begin position="236"/>
        <end position="256"/>
    </location>
</feature>
<evidence type="ECO:0000313" key="3">
    <source>
        <dbReference type="Proteomes" id="UP000009886"/>
    </source>
</evidence>
<evidence type="ECO:0000313" key="2">
    <source>
        <dbReference type="EMBL" id="EKV10452.1"/>
    </source>
</evidence>
<feature type="region of interest" description="Disordered" evidence="1">
    <location>
        <begin position="230"/>
        <end position="257"/>
    </location>
</feature>
<dbReference type="HOGENOM" id="CLU_021372_0_0_1"/>
<comment type="caution">
    <text evidence="2">The sequence shown here is derived from an EMBL/GenBank/DDBJ whole genome shotgun (WGS) entry which is preliminary data.</text>
</comment>
<dbReference type="Proteomes" id="UP000009886">
    <property type="component" value="Unassembled WGS sequence"/>
</dbReference>
<dbReference type="KEGG" id="pdp:PDIP_60360"/>
<dbReference type="AlphaFoldDB" id="K9FQ21"/>
<name>K9FQ21_PEND1</name>
<sequence>MEPDVPCDEWFEYRPRDEIDAQFIRHASNAMQRHELTCQAEERRARWVLIEDQIHYEDSAIAQMMSFMSPFDLFLGYDYYVRYVKIAWMCGLDAMVEAKSRLNNKLWNHEKYLEEVNEVIALDPQISPGGVCYNLRVYNINERARVLGALDQHDVLTGYAEAAGMNNPNETEYFSVKQAHRKPTCSHIQPGRMMDGSSLGNLSAAGTNEVELAKTNRGVEIIDPQTGHPIQFQRRPLNTTNNSRNVTGRGNGSNSDCDYIQVDGSSELLIRDVDGNRNRNRRNSFFNHIQVDRRSEFFHDAHGTGGNVPTGDNDPVFDAVSRLDSVFLPEMGVEAEISWIPQETWTERRPRNEIRVSRTVPRNFGRNVYNFRSELHSITELDHDGHVIEPTSTGENDGSHTPSFAFSINEDELNHSATQNGLRYLQNEPCVASLSSSSDDEQQTMRNSSPGQELTEEMPSELSFDQQHGSTEVLNYQSSIITPDLFDVFVVDVEGDLEGERRGRSLVEQFDDDMNYK</sequence>
<proteinExistence type="predicted"/>
<organism evidence="2 3">
    <name type="scientific">Penicillium digitatum (strain Pd1 / CECT 20795)</name>
    <name type="common">Green mold</name>
    <dbReference type="NCBI Taxonomy" id="1170230"/>
    <lineage>
        <taxon>Eukaryota</taxon>
        <taxon>Fungi</taxon>
        <taxon>Dikarya</taxon>
        <taxon>Ascomycota</taxon>
        <taxon>Pezizomycotina</taxon>
        <taxon>Eurotiomycetes</taxon>
        <taxon>Eurotiomycetidae</taxon>
        <taxon>Eurotiales</taxon>
        <taxon>Aspergillaceae</taxon>
        <taxon>Penicillium</taxon>
    </lineage>
</organism>
<dbReference type="GeneID" id="26234352"/>
<feature type="region of interest" description="Disordered" evidence="1">
    <location>
        <begin position="431"/>
        <end position="469"/>
    </location>
</feature>
<dbReference type="EMBL" id="AKCU01000412">
    <property type="protein sequence ID" value="EKV10452.1"/>
    <property type="molecule type" value="Genomic_DNA"/>
</dbReference>
<feature type="compositionally biased region" description="Polar residues" evidence="1">
    <location>
        <begin position="390"/>
        <end position="405"/>
    </location>
</feature>
<evidence type="ECO:0000256" key="1">
    <source>
        <dbReference type="SAM" id="MobiDB-lite"/>
    </source>
</evidence>
<accession>K9FQ21</accession>
<dbReference type="OrthoDB" id="5401902at2759"/>